<comment type="subcellular location">
    <subcellularLocation>
        <location evidence="1">Nucleus</location>
    </subcellularLocation>
</comment>
<feature type="domain" description="TAFII28-like protein" evidence="7">
    <location>
        <begin position="185"/>
        <end position="266"/>
    </location>
</feature>
<dbReference type="SUPFAM" id="SSF47113">
    <property type="entry name" value="Histone-fold"/>
    <property type="match status" value="1"/>
</dbReference>
<dbReference type="OrthoDB" id="28335at2759"/>
<evidence type="ECO:0000256" key="6">
    <source>
        <dbReference type="SAM" id="MobiDB-lite"/>
    </source>
</evidence>
<evidence type="ECO:0000313" key="9">
    <source>
        <dbReference type="Proteomes" id="UP000620104"/>
    </source>
</evidence>
<feature type="region of interest" description="Disordered" evidence="6">
    <location>
        <begin position="1"/>
        <end position="152"/>
    </location>
</feature>
<feature type="compositionally biased region" description="Acidic residues" evidence="6">
    <location>
        <begin position="128"/>
        <end position="146"/>
    </location>
</feature>
<dbReference type="GO" id="GO:0046982">
    <property type="term" value="F:protein heterodimerization activity"/>
    <property type="evidence" value="ECO:0007669"/>
    <property type="project" value="InterPro"/>
</dbReference>
<dbReference type="AlphaFoldDB" id="A0A8H3YGM9"/>
<name>A0A8H3YGM9_9TREE</name>
<evidence type="ECO:0000259" key="7">
    <source>
        <dbReference type="Pfam" id="PF04719"/>
    </source>
</evidence>
<dbReference type="EMBL" id="BLZA01000032">
    <property type="protein sequence ID" value="GHJ88929.1"/>
    <property type="molecule type" value="Genomic_DNA"/>
</dbReference>
<evidence type="ECO:0000256" key="3">
    <source>
        <dbReference type="ARBA" id="ARBA00023015"/>
    </source>
</evidence>
<gene>
    <name evidence="8" type="ORF">NliqN6_5331</name>
</gene>
<keyword evidence="3" id="KW-0805">Transcription regulation</keyword>
<dbReference type="Pfam" id="PF04719">
    <property type="entry name" value="TAFII28"/>
    <property type="match status" value="1"/>
</dbReference>
<evidence type="ECO:0000256" key="1">
    <source>
        <dbReference type="ARBA" id="ARBA00004123"/>
    </source>
</evidence>
<sequence length="295" mass="31690">MSRSRAGTPSSTISRGASPSNTINEDIFDNSTFRNTASKASSKRKADDASSRVGGASATKRKRKADHSGGKASRPASIFSGRQGSAAPSEGTVTAKKGKAKGTGRSYAGSVLDGGDDGASSKGFGDDNRDDDEEDEEEEDEEEEEVAGASVDEWNLKTPITPEQEAIAQKYQETRVQLERLKPYMTQSQRARLEEVQSEKAGITFNHVQRLHRQRYDELLKATVAKVVAKTANVLIGEIIEKAIATQKEKGITGPLAPEDIREAHKALQEISIETGGTGVRLTVNGKKKPLFGGK</sequence>
<evidence type="ECO:0000256" key="5">
    <source>
        <dbReference type="ARBA" id="ARBA00023242"/>
    </source>
</evidence>
<dbReference type="Proteomes" id="UP000620104">
    <property type="component" value="Unassembled WGS sequence"/>
</dbReference>
<evidence type="ECO:0000313" key="8">
    <source>
        <dbReference type="EMBL" id="GHJ88929.1"/>
    </source>
</evidence>
<dbReference type="InterPro" id="IPR006809">
    <property type="entry name" value="TAFII28_dom"/>
</dbReference>
<dbReference type="Gene3D" id="1.10.20.10">
    <property type="entry name" value="Histone, subunit A"/>
    <property type="match status" value="1"/>
</dbReference>
<dbReference type="PANTHER" id="PTHR13218">
    <property type="entry name" value="TRANSCRIPTION INITIATION FACTOR TFIID SUBUNIT 11-RELATED"/>
    <property type="match status" value="1"/>
</dbReference>
<comment type="caution">
    <text evidence="8">The sequence shown here is derived from an EMBL/GenBank/DDBJ whole genome shotgun (WGS) entry which is preliminary data.</text>
</comment>
<accession>A0A8H3YGM9</accession>
<dbReference type="GO" id="GO:0051123">
    <property type="term" value="P:RNA polymerase II preinitiation complex assembly"/>
    <property type="evidence" value="ECO:0007669"/>
    <property type="project" value="InterPro"/>
</dbReference>
<keyword evidence="9" id="KW-1185">Reference proteome</keyword>
<protein>
    <recommendedName>
        <fullName evidence="7">TAFII28-like protein domain-containing protein</fullName>
    </recommendedName>
</protein>
<proteinExistence type="inferred from homology"/>
<organism evidence="8 9">
    <name type="scientific">Naganishia liquefaciens</name>
    <dbReference type="NCBI Taxonomy" id="104408"/>
    <lineage>
        <taxon>Eukaryota</taxon>
        <taxon>Fungi</taxon>
        <taxon>Dikarya</taxon>
        <taxon>Basidiomycota</taxon>
        <taxon>Agaricomycotina</taxon>
        <taxon>Tremellomycetes</taxon>
        <taxon>Filobasidiales</taxon>
        <taxon>Filobasidiaceae</taxon>
        <taxon>Naganishia</taxon>
    </lineage>
</organism>
<evidence type="ECO:0000256" key="4">
    <source>
        <dbReference type="ARBA" id="ARBA00023163"/>
    </source>
</evidence>
<keyword evidence="4" id="KW-0804">Transcription</keyword>
<keyword evidence="5" id="KW-0539">Nucleus</keyword>
<dbReference type="GO" id="GO:0016251">
    <property type="term" value="F:RNA polymerase II general transcription initiation factor activity"/>
    <property type="evidence" value="ECO:0007669"/>
    <property type="project" value="TreeGrafter"/>
</dbReference>
<comment type="similarity">
    <text evidence="2">Belongs to the TAF11 family.</text>
</comment>
<dbReference type="InterPro" id="IPR045127">
    <property type="entry name" value="TAF11-like"/>
</dbReference>
<dbReference type="InterPro" id="IPR009072">
    <property type="entry name" value="Histone-fold"/>
</dbReference>
<dbReference type="PANTHER" id="PTHR13218:SF8">
    <property type="entry name" value="TRANSCRIPTION INITIATION FACTOR TFIID SUBUNIT 11"/>
    <property type="match status" value="1"/>
</dbReference>
<reference evidence="8" key="1">
    <citation type="submission" date="2020-07" db="EMBL/GenBank/DDBJ databases">
        <title>Draft Genome Sequence of a Deep-Sea Yeast, Naganishia (Cryptococcus) liquefaciens strain N6.</title>
        <authorList>
            <person name="Han Y.W."/>
            <person name="Kajitani R."/>
            <person name="Morimoto H."/>
            <person name="Parhat M."/>
            <person name="Tsubouchi H."/>
            <person name="Bakenova O."/>
            <person name="Ogata M."/>
            <person name="Argunhan B."/>
            <person name="Aoki R."/>
            <person name="Kajiwara S."/>
            <person name="Itoh T."/>
            <person name="Iwasaki H."/>
        </authorList>
    </citation>
    <scope>NUCLEOTIDE SEQUENCE</scope>
    <source>
        <strain evidence="8">N6</strain>
    </source>
</reference>
<evidence type="ECO:0000256" key="2">
    <source>
        <dbReference type="ARBA" id="ARBA00009788"/>
    </source>
</evidence>
<dbReference type="GO" id="GO:0005669">
    <property type="term" value="C:transcription factor TFIID complex"/>
    <property type="evidence" value="ECO:0007669"/>
    <property type="project" value="InterPro"/>
</dbReference>
<feature type="compositionally biased region" description="Polar residues" evidence="6">
    <location>
        <begin position="1"/>
        <end position="36"/>
    </location>
</feature>